<dbReference type="Proteomes" id="UP001523392">
    <property type="component" value="Unassembled WGS sequence"/>
</dbReference>
<proteinExistence type="predicted"/>
<dbReference type="Pfam" id="PF11149">
    <property type="entry name" value="DUF2924"/>
    <property type="match status" value="1"/>
</dbReference>
<dbReference type="EMBL" id="JAFIRR010000236">
    <property type="protein sequence ID" value="MCO6419845.1"/>
    <property type="molecule type" value="Genomic_DNA"/>
</dbReference>
<comment type="caution">
    <text evidence="1">The sequence shown here is derived from an EMBL/GenBank/DDBJ whole genome shotgun (WGS) entry which is preliminary data.</text>
</comment>
<evidence type="ECO:0000313" key="1">
    <source>
        <dbReference type="EMBL" id="MCO6419845.1"/>
    </source>
</evidence>
<reference evidence="1 2" key="1">
    <citation type="submission" date="2021-12" db="EMBL/GenBank/DDBJ databases">
        <title>Siccirubricoccus leaddurans sp. nov., a high concentration Zn2+ tolerance bacterium.</title>
        <authorList>
            <person name="Cao Y."/>
        </authorList>
    </citation>
    <scope>NUCLEOTIDE SEQUENCE [LARGE SCALE GENOMIC DNA]</scope>
    <source>
        <strain evidence="1 2">KC 17139</strain>
    </source>
</reference>
<protein>
    <submittedName>
        <fullName evidence="1">DUF2924 domain-containing protein</fullName>
    </submittedName>
</protein>
<name>A0ABT1DF54_9PROT</name>
<evidence type="ECO:0000313" key="2">
    <source>
        <dbReference type="Proteomes" id="UP001523392"/>
    </source>
</evidence>
<dbReference type="InterPro" id="IPR021322">
    <property type="entry name" value="DUF2924"/>
</dbReference>
<organism evidence="1 2">
    <name type="scientific">Siccirubricoccus soli</name>
    <dbReference type="NCBI Taxonomy" id="2899147"/>
    <lineage>
        <taxon>Bacteria</taxon>
        <taxon>Pseudomonadati</taxon>
        <taxon>Pseudomonadota</taxon>
        <taxon>Alphaproteobacteria</taxon>
        <taxon>Acetobacterales</taxon>
        <taxon>Roseomonadaceae</taxon>
        <taxon>Siccirubricoccus</taxon>
    </lineage>
</organism>
<keyword evidence="2" id="KW-1185">Reference proteome</keyword>
<gene>
    <name evidence="1" type="ORF">JYK14_27325</name>
</gene>
<dbReference type="RefSeq" id="WP_252956523.1">
    <property type="nucleotide sequence ID" value="NZ_JAFIRR010000236.1"/>
</dbReference>
<accession>A0ABT1DF54</accession>
<sequence>MARRASLGRPDRLAALAGADASQAPQARPQTPRIKPGSMLLREWHGRTYTVLALEDGFGMAGQRFASLSEVARHITGAHWSGPRFFGLRREGAAASPRPAQASAVDA</sequence>